<sequence>MPQMQPQQEWTPTRYAHNGDVQVAFDQLKGSEGEPLLLIMGLATARFWWPAGLCQAFADAGFAVARYDQRDAGQSTRMPDTATTNPFKALFAKRGDAYTSEDMTDDAIAVMDELGWERAHVFGHSLGGAIAQRIALRHPERVLSVTSSAALPSDVSGLGVLRYLRFGLLAKLARTKFPEGREGDIEAALTVWRGIASPGYPFDEAAARAWVEADVDSGPRDNKAQSRQIGAQWHGSRLKELRRPTLVLHGEQDPILRVSAGRATARAIDGARLVTYPGVGHDLPAVLWTDIARQVGDMAVRQLRSGGAGVIGQPLGE</sequence>
<dbReference type="PANTHER" id="PTHR43433">
    <property type="entry name" value="HYDROLASE, ALPHA/BETA FOLD FAMILY PROTEIN"/>
    <property type="match status" value="1"/>
</dbReference>
<proteinExistence type="predicted"/>
<dbReference type="Proteomes" id="UP000573327">
    <property type="component" value="Unassembled WGS sequence"/>
</dbReference>
<dbReference type="PRINTS" id="PR00111">
    <property type="entry name" value="ABHYDROLASE"/>
</dbReference>
<reference evidence="2 3" key="1">
    <citation type="submission" date="2020-08" db="EMBL/GenBank/DDBJ databases">
        <title>Sequencing the genomes of 1000 actinobacteria strains.</title>
        <authorList>
            <person name="Klenk H.-P."/>
        </authorList>
    </citation>
    <scope>NUCLEOTIDE SEQUENCE [LARGE SCALE GENOMIC DNA]</scope>
    <source>
        <strain evidence="2 3">DSM 44786</strain>
    </source>
</reference>
<dbReference type="EMBL" id="JACHJR010000001">
    <property type="protein sequence ID" value="MBB4951422.1"/>
    <property type="molecule type" value="Genomic_DNA"/>
</dbReference>
<dbReference type="InterPro" id="IPR050471">
    <property type="entry name" value="AB_hydrolase"/>
</dbReference>
<dbReference type="PANTHER" id="PTHR43433:SF5">
    <property type="entry name" value="AB HYDROLASE-1 DOMAIN-CONTAINING PROTEIN"/>
    <property type="match status" value="1"/>
</dbReference>
<protein>
    <submittedName>
        <fullName evidence="2">Pimeloyl-ACP methyl ester carboxylesterase</fullName>
    </submittedName>
</protein>
<comment type="caution">
    <text evidence="2">The sequence shown here is derived from an EMBL/GenBank/DDBJ whole genome shotgun (WGS) entry which is preliminary data.</text>
</comment>
<evidence type="ECO:0000313" key="2">
    <source>
        <dbReference type="EMBL" id="MBB4951422.1"/>
    </source>
</evidence>
<dbReference type="InterPro" id="IPR029058">
    <property type="entry name" value="AB_hydrolase_fold"/>
</dbReference>
<dbReference type="SUPFAM" id="SSF53474">
    <property type="entry name" value="alpha/beta-Hydrolases"/>
    <property type="match status" value="1"/>
</dbReference>
<dbReference type="RefSeq" id="WP_246511175.1">
    <property type="nucleotide sequence ID" value="NZ_JACHJR010000001.1"/>
</dbReference>
<accession>A0A7W7SJC6</accession>
<evidence type="ECO:0000313" key="3">
    <source>
        <dbReference type="Proteomes" id="UP000573327"/>
    </source>
</evidence>
<gene>
    <name evidence="2" type="ORF">F4556_006957</name>
</gene>
<dbReference type="GO" id="GO:0046503">
    <property type="term" value="P:glycerolipid catabolic process"/>
    <property type="evidence" value="ECO:0007669"/>
    <property type="project" value="TreeGrafter"/>
</dbReference>
<dbReference type="GO" id="GO:0004806">
    <property type="term" value="F:triacylglycerol lipase activity"/>
    <property type="evidence" value="ECO:0007669"/>
    <property type="project" value="TreeGrafter"/>
</dbReference>
<dbReference type="InterPro" id="IPR000073">
    <property type="entry name" value="AB_hydrolase_1"/>
</dbReference>
<dbReference type="AlphaFoldDB" id="A0A7W7SJC6"/>
<dbReference type="Gene3D" id="3.40.50.1820">
    <property type="entry name" value="alpha/beta hydrolase"/>
    <property type="match status" value="1"/>
</dbReference>
<feature type="domain" description="AB hydrolase-1" evidence="1">
    <location>
        <begin position="35"/>
        <end position="282"/>
    </location>
</feature>
<evidence type="ECO:0000259" key="1">
    <source>
        <dbReference type="Pfam" id="PF00561"/>
    </source>
</evidence>
<dbReference type="Pfam" id="PF00561">
    <property type="entry name" value="Abhydrolase_1"/>
    <property type="match status" value="1"/>
</dbReference>
<keyword evidence="3" id="KW-1185">Reference proteome</keyword>
<organism evidence="2 3">
    <name type="scientific">Kitasatospora gansuensis</name>
    <dbReference type="NCBI Taxonomy" id="258050"/>
    <lineage>
        <taxon>Bacteria</taxon>
        <taxon>Bacillati</taxon>
        <taxon>Actinomycetota</taxon>
        <taxon>Actinomycetes</taxon>
        <taxon>Kitasatosporales</taxon>
        <taxon>Streptomycetaceae</taxon>
        <taxon>Kitasatospora</taxon>
    </lineage>
</organism>
<name>A0A7W7SJC6_9ACTN</name>